<evidence type="ECO:0000313" key="3">
    <source>
        <dbReference type="Proteomes" id="UP000294546"/>
    </source>
</evidence>
<keyword evidence="3" id="KW-1185">Reference proteome</keyword>
<dbReference type="Gene3D" id="3.40.50.720">
    <property type="entry name" value="NAD(P)-binding Rossmann-like Domain"/>
    <property type="match status" value="1"/>
</dbReference>
<evidence type="ECO:0000259" key="1">
    <source>
        <dbReference type="SMART" id="SM00881"/>
    </source>
</evidence>
<organism evidence="2 3">
    <name type="scientific">Marinobacterium mangrovicola</name>
    <dbReference type="NCBI Taxonomy" id="1476959"/>
    <lineage>
        <taxon>Bacteria</taxon>
        <taxon>Pseudomonadati</taxon>
        <taxon>Pseudomonadota</taxon>
        <taxon>Gammaproteobacteria</taxon>
        <taxon>Oceanospirillales</taxon>
        <taxon>Oceanospirillaceae</taxon>
        <taxon>Marinobacterium</taxon>
    </lineage>
</organism>
<dbReference type="SMART" id="SM00881">
    <property type="entry name" value="CoA_binding"/>
    <property type="match status" value="1"/>
</dbReference>
<dbReference type="AlphaFoldDB" id="A0A4R1GG07"/>
<dbReference type="Proteomes" id="UP000294546">
    <property type="component" value="Unassembled WGS sequence"/>
</dbReference>
<dbReference type="Pfam" id="PF13380">
    <property type="entry name" value="CoA_binding_2"/>
    <property type="match status" value="1"/>
</dbReference>
<name>A0A4R1GG07_9GAMM</name>
<dbReference type="InterPro" id="IPR036291">
    <property type="entry name" value="NAD(P)-bd_dom_sf"/>
</dbReference>
<dbReference type="InterPro" id="IPR003781">
    <property type="entry name" value="CoA-bd"/>
</dbReference>
<protein>
    <recommendedName>
        <fullName evidence="1">CoA-binding domain-containing protein</fullName>
    </recommendedName>
</protein>
<dbReference type="EMBL" id="SMFU01000009">
    <property type="protein sequence ID" value="TCK05841.1"/>
    <property type="molecule type" value="Genomic_DNA"/>
</dbReference>
<proteinExistence type="predicted"/>
<feature type="domain" description="CoA-binding" evidence="1">
    <location>
        <begin position="11"/>
        <end position="106"/>
    </location>
</feature>
<gene>
    <name evidence="2" type="ORF">CLV83_2774</name>
</gene>
<reference evidence="2 3" key="1">
    <citation type="submission" date="2019-03" db="EMBL/GenBank/DDBJ databases">
        <title>Genomic Encyclopedia of Archaeal and Bacterial Type Strains, Phase II (KMG-II): from individual species to whole genera.</title>
        <authorList>
            <person name="Goeker M."/>
        </authorList>
    </citation>
    <scope>NUCLEOTIDE SEQUENCE [LARGE SCALE GENOMIC DNA]</scope>
    <source>
        <strain evidence="2 3">DSM 27697</strain>
    </source>
</reference>
<dbReference type="PANTHER" id="PTHR33303:SF2">
    <property type="entry name" value="COA-BINDING DOMAIN-CONTAINING PROTEIN"/>
    <property type="match status" value="1"/>
</dbReference>
<dbReference type="RefSeq" id="WP_132293363.1">
    <property type="nucleotide sequence ID" value="NZ_SMFU01000009.1"/>
</dbReference>
<sequence>MSNDKALIERLQHEVRMIALVGASNKPHRASHRVMEFLLRQGYTVVPVNPRLAGQNLLGCPVVASLADIAGTIDMVDIFRNSEDAGAVVDEAIAAGAKSVWMQLGVINEAAAERARTAGLDVVMDRCPAIEWH</sequence>
<comment type="caution">
    <text evidence="2">The sequence shown here is derived from an EMBL/GenBank/DDBJ whole genome shotgun (WGS) entry which is preliminary data.</text>
</comment>
<accession>A0A4R1GG07</accession>
<dbReference type="PANTHER" id="PTHR33303">
    <property type="entry name" value="CYTOPLASMIC PROTEIN-RELATED"/>
    <property type="match status" value="1"/>
</dbReference>
<dbReference type="OrthoDB" id="9804695at2"/>
<evidence type="ECO:0000313" key="2">
    <source>
        <dbReference type="EMBL" id="TCK05841.1"/>
    </source>
</evidence>
<dbReference type="SUPFAM" id="SSF51735">
    <property type="entry name" value="NAD(P)-binding Rossmann-fold domains"/>
    <property type="match status" value="1"/>
</dbReference>